<dbReference type="InterPro" id="IPR046358">
    <property type="entry name" value="Flagellin_C"/>
</dbReference>
<comment type="similarity">
    <text evidence="1 4">Belongs to the bacterial flagellin family.</text>
</comment>
<name>A0A4P7XH41_9ALTE</name>
<dbReference type="Gene3D" id="1.20.1330.10">
    <property type="entry name" value="f41 fragment of flagellin, N-terminal domain"/>
    <property type="match status" value="1"/>
</dbReference>
<dbReference type="GO" id="GO:0005576">
    <property type="term" value="C:extracellular region"/>
    <property type="evidence" value="ECO:0007669"/>
    <property type="project" value="UniProtKB-SubCell"/>
</dbReference>
<organism evidence="7 8">
    <name type="scientific">Hydrocarboniclastica marina</name>
    <dbReference type="NCBI Taxonomy" id="2259620"/>
    <lineage>
        <taxon>Bacteria</taxon>
        <taxon>Pseudomonadati</taxon>
        <taxon>Pseudomonadota</taxon>
        <taxon>Gammaproteobacteria</taxon>
        <taxon>Alteromonadales</taxon>
        <taxon>Alteromonadaceae</taxon>
        <taxon>Hydrocarboniclastica</taxon>
    </lineage>
</organism>
<dbReference type="PANTHER" id="PTHR42792">
    <property type="entry name" value="FLAGELLIN"/>
    <property type="match status" value="1"/>
</dbReference>
<dbReference type="PRINTS" id="PR00207">
    <property type="entry name" value="FLAGELLIN"/>
</dbReference>
<dbReference type="RefSeq" id="WP_136547904.1">
    <property type="nucleotide sequence ID" value="NZ_CP031093.1"/>
</dbReference>
<dbReference type="PANTHER" id="PTHR42792:SF2">
    <property type="entry name" value="FLAGELLIN"/>
    <property type="match status" value="1"/>
</dbReference>
<proteinExistence type="inferred from homology"/>
<dbReference type="OrthoDB" id="9796789at2"/>
<keyword evidence="7" id="KW-0966">Cell projection</keyword>
<keyword evidence="7" id="KW-0282">Flagellum</keyword>
<gene>
    <name evidence="7" type="ORF">soil367_06100</name>
</gene>
<dbReference type="AlphaFoldDB" id="A0A4P7XH41"/>
<dbReference type="InterPro" id="IPR042187">
    <property type="entry name" value="Flagellin_C_sub2"/>
</dbReference>
<dbReference type="Gene3D" id="6.10.10.10">
    <property type="entry name" value="Flagellar export chaperone, C-terminal domain"/>
    <property type="match status" value="1"/>
</dbReference>
<evidence type="ECO:0000259" key="6">
    <source>
        <dbReference type="Pfam" id="PF00700"/>
    </source>
</evidence>
<keyword evidence="7" id="KW-0969">Cilium</keyword>
<evidence type="ECO:0000256" key="3">
    <source>
        <dbReference type="ARBA" id="ARBA00023143"/>
    </source>
</evidence>
<dbReference type="KEGG" id="hmi:soil367_06100"/>
<dbReference type="GO" id="GO:0009288">
    <property type="term" value="C:bacterial-type flagellum"/>
    <property type="evidence" value="ECO:0007669"/>
    <property type="project" value="UniProtKB-SubCell"/>
</dbReference>
<dbReference type="Gene3D" id="6.10.280.190">
    <property type="match status" value="1"/>
</dbReference>
<dbReference type="Pfam" id="PF00669">
    <property type="entry name" value="Flagellin_N"/>
    <property type="match status" value="1"/>
</dbReference>
<accession>A0A4P7XH41</accession>
<comment type="subcellular location">
    <subcellularLocation>
        <location evidence="4">Secreted</location>
    </subcellularLocation>
    <subcellularLocation>
        <location evidence="4">Bacterial flagellum</location>
    </subcellularLocation>
</comment>
<dbReference type="InterPro" id="IPR001492">
    <property type="entry name" value="Flagellin"/>
</dbReference>
<dbReference type="GO" id="GO:0005198">
    <property type="term" value="F:structural molecule activity"/>
    <property type="evidence" value="ECO:0007669"/>
    <property type="project" value="UniProtKB-UniRule"/>
</dbReference>
<dbReference type="NCBIfam" id="NF009444">
    <property type="entry name" value="PRK12802.1"/>
    <property type="match status" value="1"/>
</dbReference>
<dbReference type="Proteomes" id="UP000298049">
    <property type="component" value="Chromosome"/>
</dbReference>
<comment type="function">
    <text evidence="4">Flagellin is the subunit protein which polymerizes to form the filaments of bacterial flagella.</text>
</comment>
<reference evidence="7 8" key="1">
    <citation type="submission" date="2018-07" db="EMBL/GenBank/DDBJ databases">
        <title>Marsedoiliclastica nanhaica gen. nov. sp. nov., a novel marine hydrocarbonoclastic bacterium isolated from an in-situ enriched hydrocarbon-degrading consortium in deep-sea sediment.</title>
        <authorList>
            <person name="Dong C."/>
            <person name="Ma T."/>
            <person name="Liu R."/>
            <person name="Shao Z."/>
        </authorList>
    </citation>
    <scope>NUCLEOTIDE SEQUENCE [LARGE SCALE GENOMIC DNA]</scope>
    <source>
        <strain evidence="8">soil36-7</strain>
    </source>
</reference>
<evidence type="ECO:0000256" key="1">
    <source>
        <dbReference type="ARBA" id="ARBA00005709"/>
    </source>
</evidence>
<keyword evidence="2 4" id="KW-0964">Secreted</keyword>
<dbReference type="SUPFAM" id="SSF64518">
    <property type="entry name" value="Phase 1 flagellin"/>
    <property type="match status" value="1"/>
</dbReference>
<evidence type="ECO:0000313" key="7">
    <source>
        <dbReference type="EMBL" id="QCF25532.1"/>
    </source>
</evidence>
<evidence type="ECO:0000256" key="2">
    <source>
        <dbReference type="ARBA" id="ARBA00022525"/>
    </source>
</evidence>
<keyword evidence="8" id="KW-1185">Reference proteome</keyword>
<keyword evidence="3 4" id="KW-0975">Bacterial flagellum</keyword>
<feature type="domain" description="Flagellin C-terminal" evidence="6">
    <location>
        <begin position="189"/>
        <end position="273"/>
    </location>
</feature>
<evidence type="ECO:0000313" key="8">
    <source>
        <dbReference type="Proteomes" id="UP000298049"/>
    </source>
</evidence>
<dbReference type="Pfam" id="PF00700">
    <property type="entry name" value="Flagellin_C"/>
    <property type="match status" value="1"/>
</dbReference>
<dbReference type="EMBL" id="CP031093">
    <property type="protein sequence ID" value="QCF25532.1"/>
    <property type="molecule type" value="Genomic_DNA"/>
</dbReference>
<sequence>MALGINTNIPSLSAQNQLNKSQNLSNEAMQRLSSGLRINSAKDDAAGLAISSKFDTQIRGLAVAQRNANDGISMAQTAEGGLNETVNNLQRIRELAVQAANGSNTDADRDLLQAEVKQRLEEVSRIADETQFNGQSVLDGGLGSAVSFQVGANQGQTISIGFEKDMGASGLSVNSVDISSVSGASAALASIDAALSSVNAFRSDLGAVQNRFESTIANLATNMENQSAAQGRILDADFASETAKMSKAQVLQQAGISVLAQANSRPQQVLSLLQ</sequence>
<evidence type="ECO:0000259" key="5">
    <source>
        <dbReference type="Pfam" id="PF00669"/>
    </source>
</evidence>
<evidence type="ECO:0000256" key="4">
    <source>
        <dbReference type="RuleBase" id="RU362073"/>
    </source>
</evidence>
<dbReference type="InterPro" id="IPR001029">
    <property type="entry name" value="Flagellin_N"/>
</dbReference>
<feature type="domain" description="Flagellin N-terminal" evidence="5">
    <location>
        <begin position="5"/>
        <end position="140"/>
    </location>
</feature>
<protein>
    <recommendedName>
        <fullName evidence="4">Flagellin</fullName>
    </recommendedName>
</protein>